<protein>
    <submittedName>
        <fullName evidence="6">ABC transporter substrate-binding protein</fullName>
    </submittedName>
</protein>
<comment type="caution">
    <text evidence="6">The sequence shown here is derived from an EMBL/GenBank/DDBJ whole genome shotgun (WGS) entry which is preliminary data.</text>
</comment>
<keyword evidence="3" id="KW-0732">Signal</keyword>
<feature type="domain" description="Solute-binding protein family 5" evidence="5">
    <location>
        <begin position="97"/>
        <end position="445"/>
    </location>
</feature>
<keyword evidence="4" id="KW-0472">Membrane</keyword>
<evidence type="ECO:0000313" key="7">
    <source>
        <dbReference type="Proteomes" id="UP001529235"/>
    </source>
</evidence>
<dbReference type="InterPro" id="IPR039424">
    <property type="entry name" value="SBP_5"/>
</dbReference>
<feature type="transmembrane region" description="Helical" evidence="4">
    <location>
        <begin position="7"/>
        <end position="28"/>
    </location>
</feature>
<dbReference type="InterPro" id="IPR000914">
    <property type="entry name" value="SBP_5_dom"/>
</dbReference>
<dbReference type="Gene3D" id="3.40.190.10">
    <property type="entry name" value="Periplasmic binding protein-like II"/>
    <property type="match status" value="1"/>
</dbReference>
<dbReference type="InterPro" id="IPR030678">
    <property type="entry name" value="Peptide/Ni-bd"/>
</dbReference>
<dbReference type="Pfam" id="PF00496">
    <property type="entry name" value="SBP_bac_5"/>
    <property type="match status" value="1"/>
</dbReference>
<evidence type="ECO:0000256" key="1">
    <source>
        <dbReference type="ARBA" id="ARBA00005695"/>
    </source>
</evidence>
<evidence type="ECO:0000256" key="3">
    <source>
        <dbReference type="ARBA" id="ARBA00022729"/>
    </source>
</evidence>
<dbReference type="PIRSF" id="PIRSF002741">
    <property type="entry name" value="MppA"/>
    <property type="match status" value="1"/>
</dbReference>
<evidence type="ECO:0000256" key="2">
    <source>
        <dbReference type="ARBA" id="ARBA00022448"/>
    </source>
</evidence>
<dbReference type="Proteomes" id="UP001529235">
    <property type="component" value="Unassembled WGS sequence"/>
</dbReference>
<evidence type="ECO:0000259" key="5">
    <source>
        <dbReference type="Pfam" id="PF00496"/>
    </source>
</evidence>
<dbReference type="PANTHER" id="PTHR30290:SF9">
    <property type="entry name" value="OLIGOPEPTIDE-BINDING PROTEIN APPA"/>
    <property type="match status" value="1"/>
</dbReference>
<evidence type="ECO:0000313" key="6">
    <source>
        <dbReference type="EMBL" id="MDK6028229.1"/>
    </source>
</evidence>
<dbReference type="EMBL" id="JASNVW010000001">
    <property type="protein sequence ID" value="MDK6028229.1"/>
    <property type="molecule type" value="Genomic_DNA"/>
</dbReference>
<dbReference type="AlphaFoldDB" id="A0ABD4Z4U7"/>
<dbReference type="GO" id="GO:0042597">
    <property type="term" value="C:periplasmic space"/>
    <property type="evidence" value="ECO:0007669"/>
    <property type="project" value="UniProtKB-ARBA"/>
</dbReference>
<keyword evidence="2" id="KW-0813">Transport</keyword>
<dbReference type="PANTHER" id="PTHR30290">
    <property type="entry name" value="PERIPLASMIC BINDING COMPONENT OF ABC TRANSPORTER"/>
    <property type="match status" value="1"/>
</dbReference>
<keyword evidence="7" id="KW-1185">Reference proteome</keyword>
<accession>A0ABD4Z4U7</accession>
<organism evidence="6 7">
    <name type="scientific">Ignisphaera cupida</name>
    <dbReference type="NCBI Taxonomy" id="3050454"/>
    <lineage>
        <taxon>Archaea</taxon>
        <taxon>Thermoproteota</taxon>
        <taxon>Thermoprotei</taxon>
        <taxon>Desulfurococcales</taxon>
        <taxon>Desulfurococcaceae</taxon>
        <taxon>Ignisphaera</taxon>
    </lineage>
</organism>
<keyword evidence="4" id="KW-1133">Transmembrane helix</keyword>
<name>A0ABD4Z4U7_9CREN</name>
<dbReference type="RefSeq" id="WP_285273197.1">
    <property type="nucleotide sequence ID" value="NZ_JASNVW010000001.1"/>
</dbReference>
<comment type="similarity">
    <text evidence="1">Belongs to the bacterial solute-binding protein 5 family.</text>
</comment>
<proteinExistence type="inferred from homology"/>
<evidence type="ECO:0000256" key="4">
    <source>
        <dbReference type="SAM" id="Phobius"/>
    </source>
</evidence>
<keyword evidence="4" id="KW-0812">Transmembrane</keyword>
<dbReference type="SUPFAM" id="SSF53850">
    <property type="entry name" value="Periplasmic binding protein-like II"/>
    <property type="match status" value="1"/>
</dbReference>
<dbReference type="CDD" id="cd00995">
    <property type="entry name" value="PBP2_NikA_DppA_OppA_like"/>
    <property type="match status" value="1"/>
</dbReference>
<sequence length="529" mass="59350">MRNINKNIVVILVIAFVIIMFLSAFYAYNIHRVHSTVTITYTYTYSVTSRLSPLTIAISTDISTVDIHFATGVADFEILGKVYESLFKIVLDNGKLEYVPWLVKYYKQLNDTTWIFVIRDNIYFHNGKKLDAWDVKASLERSMRISPIGRMLLRDSSGNPIISDITVLNSTAIVLKLSKPFTPLIEHLAHLATAIMPREIAEKYWNSPINSTADVIGTGPFRFISYEKGSKIVLARFDGYWSKKPNISLLTYLILPNPSARISAVLSGSADIAVGISPDDVSKLRSSGISIYNVTGVRLVLVAINCKRIPDVRIRQALNYAIDKKAIVKDLLNGFAAIANSVTSPVFPNVYTMNPYEYNVSKAKELLKEAGFSNKTLKLLVSTRSAKDIQLAQVIQQYLAAIGINTEIIQMEHTAFLKKVFGEHDFDLAIYGPSPSSLYYALTYWRTNASLNGPQYSNPVYDKLLDDIASEVNESRRALLYKEAQEILWSDAPAIWLYYEDIIVAAKPSIKGLQILPFQMLVLDNVLVD</sequence>
<reference evidence="6 7" key="1">
    <citation type="submission" date="2023-05" db="EMBL/GenBank/DDBJ databases">
        <title>A new hyperthermophilic archaea 'Ignisphaera cupida' sp. nov. and description of the family 'Ignisphaeraceae' fam. nov.</title>
        <authorList>
            <person name="Podosokorskaya O.A."/>
            <person name="Elcheninov A.G."/>
            <person name="Klukina A."/>
            <person name="Merkel A.Y."/>
        </authorList>
    </citation>
    <scope>NUCLEOTIDE SEQUENCE [LARGE SCALE GENOMIC DNA]</scope>
    <source>
        <strain evidence="6 7">4213-co</strain>
    </source>
</reference>
<gene>
    <name evidence="6" type="ORF">QPL79_02465</name>
</gene>
<dbReference type="Gene3D" id="3.10.105.10">
    <property type="entry name" value="Dipeptide-binding Protein, Domain 3"/>
    <property type="match status" value="1"/>
</dbReference>